<dbReference type="AlphaFoldDB" id="A0A662ZCW4"/>
<gene>
    <name evidence="2" type="ORF">SAMN04487865_109012</name>
</gene>
<dbReference type="Proteomes" id="UP000243374">
    <property type="component" value="Unassembled WGS sequence"/>
</dbReference>
<name>A0A662ZCW4_9GAMM</name>
<reference evidence="2 3" key="1">
    <citation type="submission" date="2016-10" db="EMBL/GenBank/DDBJ databases">
        <authorList>
            <person name="Varghese N."/>
            <person name="Submissions S."/>
        </authorList>
    </citation>
    <scope>NUCLEOTIDE SEQUENCE [LARGE SCALE GENOMIC DNA]</scope>
    <source>
        <strain evidence="2 3">22B</strain>
    </source>
</reference>
<accession>A0A662ZCW4</accession>
<dbReference type="EMBL" id="FOSF01000090">
    <property type="protein sequence ID" value="SFK49536.1"/>
    <property type="molecule type" value="Genomic_DNA"/>
</dbReference>
<keyword evidence="3" id="KW-1185">Reference proteome</keyword>
<organism evidence="2 3">
    <name type="scientific">Succinivibrio dextrinosolvens</name>
    <dbReference type="NCBI Taxonomy" id="83771"/>
    <lineage>
        <taxon>Bacteria</taxon>
        <taxon>Pseudomonadati</taxon>
        <taxon>Pseudomonadota</taxon>
        <taxon>Gammaproteobacteria</taxon>
        <taxon>Aeromonadales</taxon>
        <taxon>Succinivibrionaceae</taxon>
        <taxon>Succinivibrio</taxon>
    </lineage>
</organism>
<dbReference type="Pfam" id="PF19991">
    <property type="entry name" value="HMA_2"/>
    <property type="match status" value="1"/>
</dbReference>
<evidence type="ECO:0000313" key="2">
    <source>
        <dbReference type="EMBL" id="SFK49536.1"/>
    </source>
</evidence>
<feature type="region of interest" description="Disordered" evidence="1">
    <location>
        <begin position="107"/>
        <end position="127"/>
    </location>
</feature>
<protein>
    <submittedName>
        <fullName evidence="2">Uncharacterized protein</fullName>
    </submittedName>
</protein>
<proteinExistence type="predicted"/>
<evidence type="ECO:0000313" key="3">
    <source>
        <dbReference type="Proteomes" id="UP000243374"/>
    </source>
</evidence>
<evidence type="ECO:0000256" key="1">
    <source>
        <dbReference type="SAM" id="MobiDB-lite"/>
    </source>
</evidence>
<dbReference type="OrthoDB" id="9787563at2"/>
<dbReference type="RefSeq" id="WP_074841804.1">
    <property type="nucleotide sequence ID" value="NZ_CP047056.1"/>
</dbReference>
<sequence length="220" mass="23812">MKNAMRPAMLASIGIPVLQTILSKNPLKVFSADRIKFKCLSQIKGRRRYKSDLLKQEKFANALKEKIESFNLLKKLTINPVTGSMLLEYTCPEEKIDEMMNALNEQSKKLSETKQHPQKSGPNKGQRVAKGAMGATAAFMGGKGASSLGKGMGRGMGMKGGATSLLPSLLSSFNLTGLSGVVATACLAWGGYKLITRNQILVGPQLVWFGYKAIEGLTKK</sequence>